<proteinExistence type="predicted"/>
<dbReference type="PANTHER" id="PTHR42648">
    <property type="entry name" value="TRANSPOSASE, PUTATIVE-RELATED"/>
    <property type="match status" value="1"/>
</dbReference>
<evidence type="ECO:0000259" key="2">
    <source>
        <dbReference type="PROSITE" id="PS50994"/>
    </source>
</evidence>
<dbReference type="SUPFAM" id="SSF53098">
    <property type="entry name" value="Ribonuclease H-like"/>
    <property type="match status" value="1"/>
</dbReference>
<dbReference type="EMBL" id="PKPP01009000">
    <property type="protein sequence ID" value="PWA49287.1"/>
    <property type="molecule type" value="Genomic_DNA"/>
</dbReference>
<dbReference type="Pfam" id="PF13976">
    <property type="entry name" value="gag_pre-integrs"/>
    <property type="match status" value="1"/>
</dbReference>
<dbReference type="OrthoDB" id="1751476at2759"/>
<reference evidence="3 4" key="1">
    <citation type="journal article" date="2018" name="Mol. Plant">
        <title>The genome of Artemisia annua provides insight into the evolution of Asteraceae family and artemisinin biosynthesis.</title>
        <authorList>
            <person name="Shen Q."/>
            <person name="Zhang L."/>
            <person name="Liao Z."/>
            <person name="Wang S."/>
            <person name="Yan T."/>
            <person name="Shi P."/>
            <person name="Liu M."/>
            <person name="Fu X."/>
            <person name="Pan Q."/>
            <person name="Wang Y."/>
            <person name="Lv Z."/>
            <person name="Lu X."/>
            <person name="Zhang F."/>
            <person name="Jiang W."/>
            <person name="Ma Y."/>
            <person name="Chen M."/>
            <person name="Hao X."/>
            <person name="Li L."/>
            <person name="Tang Y."/>
            <person name="Lv G."/>
            <person name="Zhou Y."/>
            <person name="Sun X."/>
            <person name="Brodelius P.E."/>
            <person name="Rose J.K.C."/>
            <person name="Tang K."/>
        </authorList>
    </citation>
    <scope>NUCLEOTIDE SEQUENCE [LARGE SCALE GENOMIC DNA]</scope>
    <source>
        <strain evidence="4">cv. Huhao1</strain>
        <tissue evidence="3">Leaf</tissue>
    </source>
</reference>
<evidence type="ECO:0000313" key="3">
    <source>
        <dbReference type="EMBL" id="PWA49287.1"/>
    </source>
</evidence>
<keyword evidence="4" id="KW-1185">Reference proteome</keyword>
<dbReference type="InterPro" id="IPR039537">
    <property type="entry name" value="Retrotran_Ty1/copia-like"/>
</dbReference>
<dbReference type="InterPro" id="IPR001584">
    <property type="entry name" value="Integrase_cat-core"/>
</dbReference>
<dbReference type="InterPro" id="IPR057670">
    <property type="entry name" value="SH3_retrovirus"/>
</dbReference>
<dbReference type="Pfam" id="PF00665">
    <property type="entry name" value="rve"/>
    <property type="match status" value="1"/>
</dbReference>
<sequence length="671" mass="76022">MINFVPIEGGGNVTFGGGDGRITGKGTIRTPKLDFENVYYVKELQHFNLFSVSQICDTKNKVFFSEDECLVLSKDFKLPEDTSILLRVPRNNNLYTFNMNDVQPEGDLTCLVAKASLDESTKWHRRMAHVNFKTIKKLSKLGLVQGLPSKVFTNEHNCVACNKRKQHRASYKAITVVSTISEPLQLLHMDLFGPTQVRSIDHKFFCLVITDDYSRFCWVFFMKTKDETSQILKEFVTLVENQLSKKVKGIRCDNGTEFKNDVLIELCKSKGIQRDYSNPRTPQQNEVAERKNRTLIEAARSMLADSKLPTMFWTEAVSTACYVLNRVSITRPHFTTPYELLTGKVPNIHYLKPFGYQVTILNTSDPLGKFDGKADEGYIVGYSAHSKAYRVYNLNAKRIEETLNLRYLEDKPNVQGQGHAWYFYLDYLTDYLGYTRFVANQSAGTQESPSNNAGVLDDDSEDESVFDEPLLYLHFLLTNLQPPPSPISPRPPTPPISIAPDEQVLEVEETLQSLGTQANVSSPKVVESSKQKETIQFKRKRSRQYLSKVSHVDDAPKKNADESLVAKHVTVEAHTSVETLFTADEEHMVSSSTDPSVPAHTSHEDTDATPYTRRSADTPIASGKAKVVEEDIPSKKRTRRQMEEDRLGEEAKKLLHDDQQSDLARIHEIKV</sequence>
<dbReference type="GO" id="GO:0003676">
    <property type="term" value="F:nucleic acid binding"/>
    <property type="evidence" value="ECO:0007669"/>
    <property type="project" value="InterPro"/>
</dbReference>
<dbReference type="Gene3D" id="3.30.420.10">
    <property type="entry name" value="Ribonuclease H-like superfamily/Ribonuclease H"/>
    <property type="match status" value="1"/>
</dbReference>
<feature type="domain" description="Integrase catalytic" evidence="2">
    <location>
        <begin position="179"/>
        <end position="345"/>
    </location>
</feature>
<feature type="compositionally biased region" description="Basic and acidic residues" evidence="1">
    <location>
        <begin position="626"/>
        <end position="671"/>
    </location>
</feature>
<protein>
    <submittedName>
        <fullName evidence="3">Ribonuclease H-like domain-containing protein</fullName>
    </submittedName>
</protein>
<organism evidence="3 4">
    <name type="scientific">Artemisia annua</name>
    <name type="common">Sweet wormwood</name>
    <dbReference type="NCBI Taxonomy" id="35608"/>
    <lineage>
        <taxon>Eukaryota</taxon>
        <taxon>Viridiplantae</taxon>
        <taxon>Streptophyta</taxon>
        <taxon>Embryophyta</taxon>
        <taxon>Tracheophyta</taxon>
        <taxon>Spermatophyta</taxon>
        <taxon>Magnoliopsida</taxon>
        <taxon>eudicotyledons</taxon>
        <taxon>Gunneridae</taxon>
        <taxon>Pentapetalae</taxon>
        <taxon>asterids</taxon>
        <taxon>campanulids</taxon>
        <taxon>Asterales</taxon>
        <taxon>Asteraceae</taxon>
        <taxon>Asteroideae</taxon>
        <taxon>Anthemideae</taxon>
        <taxon>Artemisiinae</taxon>
        <taxon>Artemisia</taxon>
    </lineage>
</organism>
<evidence type="ECO:0000256" key="1">
    <source>
        <dbReference type="SAM" id="MobiDB-lite"/>
    </source>
</evidence>
<dbReference type="PANTHER" id="PTHR42648:SF32">
    <property type="entry name" value="RIBONUCLEASE H-LIKE DOMAIN, GAG-PRE-INTEGRASE DOMAIN PROTEIN-RELATED"/>
    <property type="match status" value="1"/>
</dbReference>
<dbReference type="InterPro" id="IPR036397">
    <property type="entry name" value="RNaseH_sf"/>
</dbReference>
<dbReference type="PROSITE" id="PS50994">
    <property type="entry name" value="INTEGRASE"/>
    <property type="match status" value="1"/>
</dbReference>
<dbReference type="GO" id="GO:0015074">
    <property type="term" value="P:DNA integration"/>
    <property type="evidence" value="ECO:0007669"/>
    <property type="project" value="InterPro"/>
</dbReference>
<feature type="region of interest" description="Disordered" evidence="1">
    <location>
        <begin position="586"/>
        <end position="671"/>
    </location>
</feature>
<dbReference type="Pfam" id="PF25597">
    <property type="entry name" value="SH3_retrovirus"/>
    <property type="match status" value="1"/>
</dbReference>
<dbReference type="InterPro" id="IPR025724">
    <property type="entry name" value="GAG-pre-integrase_dom"/>
</dbReference>
<evidence type="ECO:0000313" key="4">
    <source>
        <dbReference type="Proteomes" id="UP000245207"/>
    </source>
</evidence>
<accession>A0A2U1LJW0</accession>
<dbReference type="AlphaFoldDB" id="A0A2U1LJW0"/>
<dbReference type="STRING" id="35608.A0A2U1LJW0"/>
<name>A0A2U1LJW0_ARTAN</name>
<dbReference type="InterPro" id="IPR012337">
    <property type="entry name" value="RNaseH-like_sf"/>
</dbReference>
<comment type="caution">
    <text evidence="3">The sequence shown here is derived from an EMBL/GenBank/DDBJ whole genome shotgun (WGS) entry which is preliminary data.</text>
</comment>
<gene>
    <name evidence="3" type="ORF">CTI12_AA486310</name>
</gene>
<dbReference type="Proteomes" id="UP000245207">
    <property type="component" value="Unassembled WGS sequence"/>
</dbReference>